<keyword evidence="5" id="KW-0547">Nucleotide-binding</keyword>
<evidence type="ECO:0000313" key="10">
    <source>
        <dbReference type="Proteomes" id="UP001157160"/>
    </source>
</evidence>
<keyword evidence="6 9" id="KW-0418">Kinase</keyword>
<evidence type="ECO:0000256" key="1">
    <source>
        <dbReference type="ARBA" id="ARBA00010165"/>
    </source>
</evidence>
<dbReference type="GO" id="GO:0046522">
    <property type="term" value="F:S-methyl-5-thioribose kinase activity"/>
    <property type="evidence" value="ECO:0007669"/>
    <property type="project" value="UniProtKB-EC"/>
</dbReference>
<dbReference type="Proteomes" id="UP001157160">
    <property type="component" value="Unassembled WGS sequence"/>
</dbReference>
<dbReference type="Gene3D" id="3.90.1200.10">
    <property type="match status" value="1"/>
</dbReference>
<reference evidence="9 10" key="1">
    <citation type="journal article" date="2014" name="Int. J. Syst. Evol. Microbiol.">
        <title>Complete genome sequence of Corynebacterium casei LMG S-19264T (=DSM 44701T), isolated from a smear-ripened cheese.</title>
        <authorList>
            <consortium name="US DOE Joint Genome Institute (JGI-PGF)"/>
            <person name="Walter F."/>
            <person name="Albersmeier A."/>
            <person name="Kalinowski J."/>
            <person name="Ruckert C."/>
        </authorList>
    </citation>
    <scope>NUCLEOTIDE SEQUENCE [LARGE SCALE GENOMIC DNA]</scope>
    <source>
        <strain evidence="9 10">NBRC 112289</strain>
    </source>
</reference>
<evidence type="ECO:0000256" key="5">
    <source>
        <dbReference type="ARBA" id="ARBA00022741"/>
    </source>
</evidence>
<name>A0AA37UFN3_9MICO</name>
<dbReference type="InterPro" id="IPR002575">
    <property type="entry name" value="Aminoglycoside_PTrfase"/>
</dbReference>
<sequence>MTVEVLTVETIPAYLASRTDLAGLVDLETVTVQEVGDGNLNLVFIVTDAAGDSLVVKQSLPYVRMVGESWPLSQDRILAEARGYDAASTLSPDTIPTYHGLHEERRVIVLEDLSAGTVWRRALNEGRISRGAAAVIGRHVARVGFGTSPFALDSADYLRALQASPNPELERITLDLVFTDPYRDHPDNAWNPAIDAEVLGLREPALLDEVAALKLRFQTGAEALVHGDLHTGSVFVPAEGDADAPPAKVFDLEFAFYGPVGFDLGAFFGNVLLAQARAAVLDRPAEFQEWLGSLVAEAWAAFDAEFRALWSTRVDSAFSDGFLERWLQRTWTDAIGFGGLKAIRRIVGLAKASDIETLDEAQHIAAARWVLGTARAIVEGREGLADRAALATLVGGRLERLRGRA</sequence>
<feature type="domain" description="Aminoglycoside phosphotransferase" evidence="8">
    <location>
        <begin position="31"/>
        <end position="268"/>
    </location>
</feature>
<comment type="caution">
    <text evidence="9">The sequence shown here is derived from an EMBL/GenBank/DDBJ whole genome shotgun (WGS) entry which is preliminary data.</text>
</comment>
<evidence type="ECO:0000256" key="2">
    <source>
        <dbReference type="ARBA" id="ARBA00011738"/>
    </source>
</evidence>
<keyword evidence="7" id="KW-0067">ATP-binding</keyword>
<keyword evidence="4" id="KW-0808">Transferase</keyword>
<dbReference type="EC" id="2.7.1.100" evidence="3"/>
<dbReference type="GO" id="GO:0009086">
    <property type="term" value="P:methionine biosynthetic process"/>
    <property type="evidence" value="ECO:0007669"/>
    <property type="project" value="InterPro"/>
</dbReference>
<accession>A0AA37UFN3</accession>
<dbReference type="PANTHER" id="PTHR34273:SF2">
    <property type="entry name" value="METHYLTHIORIBOSE KINASE"/>
    <property type="match status" value="1"/>
</dbReference>
<dbReference type="NCBIfam" id="TIGR01767">
    <property type="entry name" value="MTRK"/>
    <property type="match status" value="1"/>
</dbReference>
<dbReference type="AlphaFoldDB" id="A0AA37UFN3"/>
<evidence type="ECO:0000256" key="7">
    <source>
        <dbReference type="ARBA" id="ARBA00022840"/>
    </source>
</evidence>
<dbReference type="InterPro" id="IPR009212">
    <property type="entry name" value="Methylthioribose_kinase"/>
</dbReference>
<dbReference type="Gene3D" id="3.30.200.20">
    <property type="entry name" value="Phosphorylase Kinase, domain 1"/>
    <property type="match status" value="1"/>
</dbReference>
<dbReference type="PANTHER" id="PTHR34273">
    <property type="entry name" value="METHYLTHIORIBOSE KINASE"/>
    <property type="match status" value="1"/>
</dbReference>
<comment type="similarity">
    <text evidence="1">Belongs to the methylthioribose kinase family.</text>
</comment>
<gene>
    <name evidence="9" type="primary">mtnK</name>
    <name evidence="9" type="ORF">GCM10025874_05190</name>
</gene>
<dbReference type="Pfam" id="PF01636">
    <property type="entry name" value="APH"/>
    <property type="match status" value="1"/>
</dbReference>
<evidence type="ECO:0000256" key="4">
    <source>
        <dbReference type="ARBA" id="ARBA00022679"/>
    </source>
</evidence>
<keyword evidence="10" id="KW-1185">Reference proteome</keyword>
<dbReference type="SUPFAM" id="SSF56112">
    <property type="entry name" value="Protein kinase-like (PK-like)"/>
    <property type="match status" value="1"/>
</dbReference>
<dbReference type="PIRSF" id="PIRSF031134">
    <property type="entry name" value="MTRK"/>
    <property type="match status" value="1"/>
</dbReference>
<organism evidence="9 10">
    <name type="scientific">Arenivirga flava</name>
    <dbReference type="NCBI Taxonomy" id="1930060"/>
    <lineage>
        <taxon>Bacteria</taxon>
        <taxon>Bacillati</taxon>
        <taxon>Actinomycetota</taxon>
        <taxon>Actinomycetes</taxon>
        <taxon>Micrococcales</taxon>
        <taxon>Microbacteriaceae</taxon>
        <taxon>Arenivirga</taxon>
    </lineage>
</organism>
<proteinExistence type="inferred from homology"/>
<evidence type="ECO:0000256" key="6">
    <source>
        <dbReference type="ARBA" id="ARBA00022777"/>
    </source>
</evidence>
<evidence type="ECO:0000313" key="9">
    <source>
        <dbReference type="EMBL" id="GMA27266.1"/>
    </source>
</evidence>
<evidence type="ECO:0000259" key="8">
    <source>
        <dbReference type="Pfam" id="PF01636"/>
    </source>
</evidence>
<evidence type="ECO:0000256" key="3">
    <source>
        <dbReference type="ARBA" id="ARBA00012128"/>
    </source>
</evidence>
<dbReference type="InterPro" id="IPR011009">
    <property type="entry name" value="Kinase-like_dom_sf"/>
</dbReference>
<dbReference type="EMBL" id="BSUL01000001">
    <property type="protein sequence ID" value="GMA27266.1"/>
    <property type="molecule type" value="Genomic_DNA"/>
</dbReference>
<comment type="subunit">
    <text evidence="2">Homodimer.</text>
</comment>
<dbReference type="RefSeq" id="WP_284229750.1">
    <property type="nucleotide sequence ID" value="NZ_BSUL01000001.1"/>
</dbReference>
<dbReference type="GO" id="GO:0005524">
    <property type="term" value="F:ATP binding"/>
    <property type="evidence" value="ECO:0007669"/>
    <property type="project" value="UniProtKB-KW"/>
</dbReference>
<protein>
    <recommendedName>
        <fullName evidence="3">S-methyl-5-thioribose kinase</fullName>
        <ecNumber evidence="3">2.7.1.100</ecNumber>
    </recommendedName>
</protein>